<dbReference type="PANTHER" id="PTHR35010">
    <property type="entry name" value="BLL4672 PROTEIN-RELATED"/>
    <property type="match status" value="1"/>
</dbReference>
<keyword evidence="4" id="KW-1185">Reference proteome</keyword>
<dbReference type="STRING" id="1844.UG56_009335"/>
<proteinExistence type="predicted"/>
<dbReference type="InterPro" id="IPR041413">
    <property type="entry name" value="MLTR_LBD"/>
</dbReference>
<dbReference type="Gene3D" id="1.10.260.40">
    <property type="entry name" value="lambda repressor-like DNA-binding domains"/>
    <property type="match status" value="1"/>
</dbReference>
<dbReference type="RefSeq" id="WP_045551347.1">
    <property type="nucleotide sequence ID" value="NZ_JZDQ02000011.1"/>
</dbReference>
<feature type="domain" description="HTH cro/C1-type" evidence="2">
    <location>
        <begin position="32"/>
        <end position="83"/>
    </location>
</feature>
<dbReference type="SMART" id="SM00530">
    <property type="entry name" value="HTH_XRE"/>
    <property type="match status" value="1"/>
</dbReference>
<organism evidence="3 4">
    <name type="scientific">Nocardioides luteus</name>
    <dbReference type="NCBI Taxonomy" id="1844"/>
    <lineage>
        <taxon>Bacteria</taxon>
        <taxon>Bacillati</taxon>
        <taxon>Actinomycetota</taxon>
        <taxon>Actinomycetes</taxon>
        <taxon>Propionibacteriales</taxon>
        <taxon>Nocardioidaceae</taxon>
        <taxon>Nocardioides</taxon>
    </lineage>
</organism>
<dbReference type="GO" id="GO:0003677">
    <property type="term" value="F:DNA binding"/>
    <property type="evidence" value="ECO:0007669"/>
    <property type="project" value="InterPro"/>
</dbReference>
<dbReference type="AlphaFoldDB" id="A0A1J4N633"/>
<dbReference type="EMBL" id="JZDQ02000011">
    <property type="protein sequence ID" value="OIJ26973.1"/>
    <property type="molecule type" value="Genomic_DNA"/>
</dbReference>
<dbReference type="CDD" id="cd00093">
    <property type="entry name" value="HTH_XRE"/>
    <property type="match status" value="1"/>
</dbReference>
<dbReference type="InterPro" id="IPR001387">
    <property type="entry name" value="Cro/C1-type_HTH"/>
</dbReference>
<protein>
    <submittedName>
        <fullName evidence="3">Transcriptional regulator</fullName>
    </submittedName>
</protein>
<dbReference type="SUPFAM" id="SSF47413">
    <property type="entry name" value="lambda repressor-like DNA-binding domains"/>
    <property type="match status" value="1"/>
</dbReference>
<comment type="caution">
    <text evidence="3">The sequence shown here is derived from an EMBL/GenBank/DDBJ whole genome shotgun (WGS) entry which is preliminary data.</text>
</comment>
<dbReference type="Gene3D" id="3.30.450.180">
    <property type="match status" value="1"/>
</dbReference>
<dbReference type="PROSITE" id="PS50943">
    <property type="entry name" value="HTH_CROC1"/>
    <property type="match status" value="1"/>
</dbReference>
<evidence type="ECO:0000313" key="4">
    <source>
        <dbReference type="Proteomes" id="UP000033772"/>
    </source>
</evidence>
<dbReference type="Proteomes" id="UP000033772">
    <property type="component" value="Unassembled WGS sequence"/>
</dbReference>
<dbReference type="InterPro" id="IPR010982">
    <property type="entry name" value="Lambda_DNA-bd_dom_sf"/>
</dbReference>
<dbReference type="PANTHER" id="PTHR35010:SF2">
    <property type="entry name" value="BLL4672 PROTEIN"/>
    <property type="match status" value="1"/>
</dbReference>
<name>A0A1J4N633_9ACTN</name>
<gene>
    <name evidence="3" type="ORF">UG56_009335</name>
</gene>
<dbReference type="OrthoDB" id="3542608at2"/>
<dbReference type="Pfam" id="PF17765">
    <property type="entry name" value="MLTR_LBD"/>
    <property type="match status" value="1"/>
</dbReference>
<sequence>MPANPGALGSFIRDRRDRTTPESVGLPVGVRRRAPGLRRSELATLAGISVEYLVRIEQGRDRHPSPQVLRAIGDALRLDAAAHEHLRALAMASSGQCMGPYSTGRDVRPGARAVVEQFEPGLAVLTNRLGDLLAHTSGFDALARPLGLLDPAEPNLTRYVFLDPRAREAFPDWDRVADDRVTNLYRGPTAGASRRLIEAISEEAGPEFTGRLNRHDQPHGGVWRWNHPEAGELRLDVEELELPAGDNQQILVLMPADDATAESLDAMRRRRSGALRAV</sequence>
<feature type="region of interest" description="Disordered" evidence="1">
    <location>
        <begin position="1"/>
        <end position="27"/>
    </location>
</feature>
<dbReference type="Pfam" id="PF13560">
    <property type="entry name" value="HTH_31"/>
    <property type="match status" value="1"/>
</dbReference>
<evidence type="ECO:0000256" key="1">
    <source>
        <dbReference type="SAM" id="MobiDB-lite"/>
    </source>
</evidence>
<reference evidence="3" key="1">
    <citation type="submission" date="2016-10" db="EMBL/GenBank/DDBJ databases">
        <title>Draft Genome Sequence of Nocardioides luteus Strain BAFB, an Alkane-Degrading Bacterium Isolated from JP-7 Polluted Soil.</title>
        <authorList>
            <person name="Brown L."/>
            <person name="Ruiz O.N."/>
            <person name="Gunasekera T."/>
        </authorList>
    </citation>
    <scope>NUCLEOTIDE SEQUENCE [LARGE SCALE GENOMIC DNA]</scope>
    <source>
        <strain evidence="3">BAFB</strain>
    </source>
</reference>
<accession>A0A1J4N633</accession>
<evidence type="ECO:0000313" key="3">
    <source>
        <dbReference type="EMBL" id="OIJ26973.1"/>
    </source>
</evidence>
<evidence type="ECO:0000259" key="2">
    <source>
        <dbReference type="PROSITE" id="PS50943"/>
    </source>
</evidence>